<evidence type="ECO:0000313" key="8">
    <source>
        <dbReference type="Proteomes" id="UP000616769"/>
    </source>
</evidence>
<dbReference type="GO" id="GO:0008017">
    <property type="term" value="F:microtubule binding"/>
    <property type="evidence" value="ECO:0007669"/>
    <property type="project" value="InterPro"/>
</dbReference>
<comment type="subcellular location">
    <subcellularLocation>
        <location evidence="1">Cytoplasm</location>
        <location evidence="1">Cytoskeleton</location>
    </subcellularLocation>
</comment>
<dbReference type="SUPFAM" id="SSF52540">
    <property type="entry name" value="P-loop containing nucleoside triphosphate hydrolases"/>
    <property type="match status" value="1"/>
</dbReference>
<dbReference type="Pfam" id="PF00225">
    <property type="entry name" value="Kinesin"/>
    <property type="match status" value="1"/>
</dbReference>
<proteinExistence type="inferred from homology"/>
<dbReference type="GO" id="GO:0051231">
    <property type="term" value="P:spindle elongation"/>
    <property type="evidence" value="ECO:0007669"/>
    <property type="project" value="TreeGrafter"/>
</dbReference>
<dbReference type="OrthoDB" id="3176171at2759"/>
<evidence type="ECO:0000256" key="5">
    <source>
        <dbReference type="PROSITE-ProRule" id="PRU00283"/>
    </source>
</evidence>
<dbReference type="GO" id="GO:0007018">
    <property type="term" value="P:microtubule-based movement"/>
    <property type="evidence" value="ECO:0007669"/>
    <property type="project" value="InterPro"/>
</dbReference>
<dbReference type="GO" id="GO:0005875">
    <property type="term" value="C:microtubule associated complex"/>
    <property type="evidence" value="ECO:0007669"/>
    <property type="project" value="TreeGrafter"/>
</dbReference>
<evidence type="ECO:0000256" key="1">
    <source>
        <dbReference type="ARBA" id="ARBA00004245"/>
    </source>
</evidence>
<comment type="caution">
    <text evidence="7">The sequence shown here is derived from an EMBL/GenBank/DDBJ whole genome shotgun (WGS) entry which is preliminary data.</text>
</comment>
<keyword evidence="3" id="KW-0067">ATP-binding</keyword>
<evidence type="ECO:0000256" key="3">
    <source>
        <dbReference type="ARBA" id="ARBA00022840"/>
    </source>
</evidence>
<dbReference type="PANTHER" id="PTHR47969:SF33">
    <property type="entry name" value="KINESIN-LIKE PROTEIN"/>
    <property type="match status" value="1"/>
</dbReference>
<protein>
    <submittedName>
        <fullName evidence="7">Kinesin-like protein 6</fullName>
    </submittedName>
</protein>
<dbReference type="PROSITE" id="PS00411">
    <property type="entry name" value="KINESIN_MOTOR_1"/>
    <property type="match status" value="1"/>
</dbReference>
<comment type="similarity">
    <text evidence="5">Belongs to the TRAFAC class myosin-kinesin ATPase superfamily. Kinesin family.</text>
</comment>
<feature type="compositionally biased region" description="Polar residues" evidence="6">
    <location>
        <begin position="1"/>
        <end position="18"/>
    </location>
</feature>
<dbReference type="InterPro" id="IPR027417">
    <property type="entry name" value="P-loop_NTPase"/>
</dbReference>
<dbReference type="InterPro" id="IPR036961">
    <property type="entry name" value="Kinesin_motor_dom_sf"/>
</dbReference>
<name>A0A132A0T2_SARSC</name>
<gene>
    <name evidence="7" type="ORF">QR98_0028530</name>
</gene>
<dbReference type="EMBL" id="JXLN01008777">
    <property type="protein sequence ID" value="KPM04409.1"/>
    <property type="molecule type" value="Genomic_DNA"/>
</dbReference>
<dbReference type="Gene3D" id="3.40.850.10">
    <property type="entry name" value="Kinesin motor domain"/>
    <property type="match status" value="1"/>
</dbReference>
<dbReference type="VEuPathDB" id="VectorBase:SSCA001057"/>
<accession>A0A132A0T2</accession>
<dbReference type="InterPro" id="IPR027640">
    <property type="entry name" value="Kinesin-like_fam"/>
</dbReference>
<dbReference type="GO" id="GO:0005524">
    <property type="term" value="F:ATP binding"/>
    <property type="evidence" value="ECO:0007669"/>
    <property type="project" value="UniProtKB-KW"/>
</dbReference>
<dbReference type="PANTHER" id="PTHR47969">
    <property type="entry name" value="CHROMOSOME-ASSOCIATED KINESIN KIF4A-RELATED"/>
    <property type="match status" value="1"/>
</dbReference>
<evidence type="ECO:0000256" key="6">
    <source>
        <dbReference type="SAM" id="MobiDB-lite"/>
    </source>
</evidence>
<dbReference type="GO" id="GO:0007052">
    <property type="term" value="P:mitotic spindle organization"/>
    <property type="evidence" value="ECO:0007669"/>
    <property type="project" value="TreeGrafter"/>
</dbReference>
<reference evidence="7 8" key="1">
    <citation type="journal article" date="2015" name="Parasit. Vectors">
        <title>Draft genome of the scabies mite.</title>
        <authorList>
            <person name="Rider S.D.Jr."/>
            <person name="Morgan M.S."/>
            <person name="Arlian L.G."/>
        </authorList>
    </citation>
    <scope>NUCLEOTIDE SEQUENCE [LARGE SCALE GENOMIC DNA]</scope>
    <source>
        <strain evidence="7">Arlian Lab</strain>
    </source>
</reference>
<dbReference type="InterPro" id="IPR001752">
    <property type="entry name" value="Kinesin_motor_dom"/>
</dbReference>
<evidence type="ECO:0000256" key="4">
    <source>
        <dbReference type="ARBA" id="ARBA00023212"/>
    </source>
</evidence>
<feature type="region of interest" description="Disordered" evidence="6">
    <location>
        <begin position="1"/>
        <end position="27"/>
    </location>
</feature>
<comment type="caution">
    <text evidence="5">Lacks conserved residue(s) required for the propagation of feature annotation.</text>
</comment>
<keyword evidence="2" id="KW-0547">Nucleotide-binding</keyword>
<dbReference type="InterPro" id="IPR019821">
    <property type="entry name" value="Kinesin_motor_CS"/>
</dbReference>
<sequence>MNENSSRSHSVMTITLSSEIADPEDPQGFIRKEGRLCLVDLAGSEKTKRTNSKGGTFVEANNINRSLLVLG</sequence>
<dbReference type="GO" id="GO:0003777">
    <property type="term" value="F:microtubule motor activity"/>
    <property type="evidence" value="ECO:0007669"/>
    <property type="project" value="InterPro"/>
</dbReference>
<evidence type="ECO:0000313" key="7">
    <source>
        <dbReference type="EMBL" id="KPM04409.1"/>
    </source>
</evidence>
<dbReference type="PROSITE" id="PS50067">
    <property type="entry name" value="KINESIN_MOTOR_2"/>
    <property type="match status" value="1"/>
</dbReference>
<keyword evidence="4" id="KW-0206">Cytoskeleton</keyword>
<dbReference type="AlphaFoldDB" id="A0A132A0T2"/>
<dbReference type="Proteomes" id="UP000616769">
    <property type="component" value="Unassembled WGS sequence"/>
</dbReference>
<evidence type="ECO:0000256" key="2">
    <source>
        <dbReference type="ARBA" id="ARBA00022741"/>
    </source>
</evidence>
<organism evidence="7 8">
    <name type="scientific">Sarcoptes scabiei</name>
    <name type="common">Itch mite</name>
    <name type="synonym">Acarus scabiei</name>
    <dbReference type="NCBI Taxonomy" id="52283"/>
    <lineage>
        <taxon>Eukaryota</taxon>
        <taxon>Metazoa</taxon>
        <taxon>Ecdysozoa</taxon>
        <taxon>Arthropoda</taxon>
        <taxon>Chelicerata</taxon>
        <taxon>Arachnida</taxon>
        <taxon>Acari</taxon>
        <taxon>Acariformes</taxon>
        <taxon>Sarcoptiformes</taxon>
        <taxon>Astigmata</taxon>
        <taxon>Psoroptidia</taxon>
        <taxon>Sarcoptoidea</taxon>
        <taxon>Sarcoptidae</taxon>
        <taxon>Sarcoptinae</taxon>
        <taxon>Sarcoptes</taxon>
    </lineage>
</organism>
<keyword evidence="4" id="KW-0963">Cytoplasm</keyword>